<dbReference type="EMBL" id="CAJDYZ010009837">
    <property type="protein sequence ID" value="CAD1477132.1"/>
    <property type="molecule type" value="Genomic_DNA"/>
</dbReference>
<reference evidence="1" key="1">
    <citation type="submission" date="2020-07" db="EMBL/GenBank/DDBJ databases">
        <authorList>
            <person name="Nazaruddin N."/>
        </authorList>
    </citation>
    <scope>NUCLEOTIDE SEQUENCE</scope>
</reference>
<keyword evidence="2" id="KW-1185">Reference proteome</keyword>
<name>A0A6V7HAL6_9HYME</name>
<accession>A0A6V7HAL6</accession>
<protein>
    <submittedName>
        <fullName evidence="1">Uncharacterized protein</fullName>
    </submittedName>
</protein>
<gene>
    <name evidence="1" type="ORF">MHI_LOCUS711008</name>
</gene>
<feature type="non-terminal residue" evidence="1">
    <location>
        <position position="37"/>
    </location>
</feature>
<comment type="caution">
    <text evidence="1">The sequence shown here is derived from an EMBL/GenBank/DDBJ whole genome shotgun (WGS) entry which is preliminary data.</text>
</comment>
<dbReference type="Proteomes" id="UP000752696">
    <property type="component" value="Unassembled WGS sequence"/>
</dbReference>
<evidence type="ECO:0000313" key="2">
    <source>
        <dbReference type="Proteomes" id="UP000752696"/>
    </source>
</evidence>
<organism evidence="1 2">
    <name type="scientific">Heterotrigona itama</name>
    <dbReference type="NCBI Taxonomy" id="395501"/>
    <lineage>
        <taxon>Eukaryota</taxon>
        <taxon>Metazoa</taxon>
        <taxon>Ecdysozoa</taxon>
        <taxon>Arthropoda</taxon>
        <taxon>Hexapoda</taxon>
        <taxon>Insecta</taxon>
        <taxon>Pterygota</taxon>
        <taxon>Neoptera</taxon>
        <taxon>Endopterygota</taxon>
        <taxon>Hymenoptera</taxon>
        <taxon>Apocrita</taxon>
        <taxon>Aculeata</taxon>
        <taxon>Apoidea</taxon>
        <taxon>Anthophila</taxon>
        <taxon>Apidae</taxon>
        <taxon>Heterotrigona</taxon>
    </lineage>
</organism>
<proteinExistence type="predicted"/>
<feature type="non-terminal residue" evidence="1">
    <location>
        <position position="1"/>
    </location>
</feature>
<evidence type="ECO:0000313" key="1">
    <source>
        <dbReference type="EMBL" id="CAD1477132.1"/>
    </source>
</evidence>
<sequence length="37" mass="4440">IYAIVPQSVQAEVNIKFGKKRKSEINNRNYNTYYLYN</sequence>
<dbReference type="AlphaFoldDB" id="A0A6V7HAL6"/>